<feature type="transmembrane region" description="Helical" evidence="1">
    <location>
        <begin position="74"/>
        <end position="91"/>
    </location>
</feature>
<feature type="transmembrane region" description="Helical" evidence="1">
    <location>
        <begin position="39"/>
        <end position="62"/>
    </location>
</feature>
<protein>
    <submittedName>
        <fullName evidence="2">Uncharacterized protein</fullName>
    </submittedName>
</protein>
<evidence type="ECO:0000313" key="2">
    <source>
        <dbReference type="EMBL" id="CAD7456872.1"/>
    </source>
</evidence>
<gene>
    <name evidence="2" type="ORF">TTEB3V08_LOCUS4887</name>
</gene>
<accession>A0A7R9NUE3</accession>
<dbReference type="EMBL" id="OE001464">
    <property type="protein sequence ID" value="CAD7456872.1"/>
    <property type="molecule type" value="Genomic_DNA"/>
</dbReference>
<organism evidence="2">
    <name type="scientific">Timema tahoe</name>
    <dbReference type="NCBI Taxonomy" id="61484"/>
    <lineage>
        <taxon>Eukaryota</taxon>
        <taxon>Metazoa</taxon>
        <taxon>Ecdysozoa</taxon>
        <taxon>Arthropoda</taxon>
        <taxon>Hexapoda</taxon>
        <taxon>Insecta</taxon>
        <taxon>Pterygota</taxon>
        <taxon>Neoptera</taxon>
        <taxon>Polyneoptera</taxon>
        <taxon>Phasmatodea</taxon>
        <taxon>Timematodea</taxon>
        <taxon>Timematoidea</taxon>
        <taxon>Timematidae</taxon>
        <taxon>Timema</taxon>
    </lineage>
</organism>
<evidence type="ECO:0000256" key="1">
    <source>
        <dbReference type="SAM" id="Phobius"/>
    </source>
</evidence>
<keyword evidence="1" id="KW-0812">Transmembrane</keyword>
<dbReference type="AlphaFoldDB" id="A0A7R9NUE3"/>
<proteinExistence type="predicted"/>
<name>A0A7R9NUE3_9NEOP</name>
<keyword evidence="1" id="KW-0472">Membrane</keyword>
<reference evidence="2" key="1">
    <citation type="submission" date="2020-11" db="EMBL/GenBank/DDBJ databases">
        <authorList>
            <person name="Tran Van P."/>
        </authorList>
    </citation>
    <scope>NUCLEOTIDE SEQUENCE</scope>
</reference>
<sequence length="92" mass="9984">MGKIPPCWPEIQVGSHVSGVSWAMGIIPLVFLRYRMVSIGIVGMVLTGLAIAWCSLSASKLFVTALSMDHQQLLVAYPCALLYGIFALITIF</sequence>
<feature type="transmembrane region" description="Helical" evidence="1">
    <location>
        <begin position="13"/>
        <end position="32"/>
    </location>
</feature>
<keyword evidence="1" id="KW-1133">Transmembrane helix</keyword>